<evidence type="ECO:0000259" key="3">
    <source>
        <dbReference type="PROSITE" id="PS50110"/>
    </source>
</evidence>
<organism evidence="4 5">
    <name type="scientific">Salipiger marinus</name>
    <dbReference type="NCBI Taxonomy" id="555512"/>
    <lineage>
        <taxon>Bacteria</taxon>
        <taxon>Pseudomonadati</taxon>
        <taxon>Pseudomonadota</taxon>
        <taxon>Alphaproteobacteria</taxon>
        <taxon>Rhodobacterales</taxon>
        <taxon>Roseobacteraceae</taxon>
        <taxon>Salipiger</taxon>
    </lineage>
</organism>
<sequence length="247" mass="26776">MRGWLKETQMTDKDGLNPIARPSQSRPLLGMTVLVVEDSRYACDAMRLLCLRSGARIRRADCLQSARRHLAVYRPTVVIIDLGLPDGSGAELIADLAAAAPRVSVILGTSGDRFAEDVALAAGADDFLPKPVESLAIFQNTILAQLPEERRPKGMRLVCDDVIRPDPLAYRDDMAHAADVLGDEADDHLLGYVTHFLRGVAHSAGDHVLEQAAQRLATAHAQGRPVQPDVARLAGLVQDRLAERVAI</sequence>
<dbReference type="SMART" id="SM00448">
    <property type="entry name" value="REC"/>
    <property type="match status" value="1"/>
</dbReference>
<dbReference type="CDD" id="cd00156">
    <property type="entry name" value="REC"/>
    <property type="match status" value="1"/>
</dbReference>
<dbReference type="Pfam" id="PF00072">
    <property type="entry name" value="Response_reg"/>
    <property type="match status" value="1"/>
</dbReference>
<dbReference type="EMBL" id="FNEJ01000001">
    <property type="protein sequence ID" value="SDI16637.1"/>
    <property type="molecule type" value="Genomic_DNA"/>
</dbReference>
<reference evidence="4 5" key="1">
    <citation type="submission" date="2016-10" db="EMBL/GenBank/DDBJ databases">
        <authorList>
            <person name="de Groot N.N."/>
        </authorList>
    </citation>
    <scope>NUCLEOTIDE SEQUENCE [LARGE SCALE GENOMIC DNA]</scope>
    <source>
        <strain evidence="4 5">DSM 26424</strain>
    </source>
</reference>
<feature type="domain" description="Response regulatory" evidence="3">
    <location>
        <begin position="32"/>
        <end position="145"/>
    </location>
</feature>
<dbReference type="InterPro" id="IPR011006">
    <property type="entry name" value="CheY-like_superfamily"/>
</dbReference>
<dbReference type="GO" id="GO:0000160">
    <property type="term" value="P:phosphorelay signal transduction system"/>
    <property type="evidence" value="ECO:0007669"/>
    <property type="project" value="InterPro"/>
</dbReference>
<dbReference type="InterPro" id="IPR001789">
    <property type="entry name" value="Sig_transdc_resp-reg_receiver"/>
</dbReference>
<dbReference type="SUPFAM" id="SSF52172">
    <property type="entry name" value="CheY-like"/>
    <property type="match status" value="1"/>
</dbReference>
<evidence type="ECO:0000313" key="4">
    <source>
        <dbReference type="EMBL" id="SDI16637.1"/>
    </source>
</evidence>
<keyword evidence="1 2" id="KW-0597">Phosphoprotein</keyword>
<name>A0A1G8ICV1_9RHOB</name>
<dbReference type="PANTHER" id="PTHR44591:SF3">
    <property type="entry name" value="RESPONSE REGULATORY DOMAIN-CONTAINING PROTEIN"/>
    <property type="match status" value="1"/>
</dbReference>
<dbReference type="PROSITE" id="PS50110">
    <property type="entry name" value="RESPONSE_REGULATORY"/>
    <property type="match status" value="1"/>
</dbReference>
<dbReference type="Proteomes" id="UP000199093">
    <property type="component" value="Unassembled WGS sequence"/>
</dbReference>
<dbReference type="AlphaFoldDB" id="A0A1G8ICV1"/>
<evidence type="ECO:0000313" key="5">
    <source>
        <dbReference type="Proteomes" id="UP000199093"/>
    </source>
</evidence>
<dbReference type="STRING" id="555512.SAMN04487993_1001365"/>
<dbReference type="Gene3D" id="3.40.50.2300">
    <property type="match status" value="1"/>
</dbReference>
<protein>
    <submittedName>
        <fullName evidence="4">Response regulator receiver domain-containing protein</fullName>
    </submittedName>
</protein>
<accession>A0A1G8ICV1</accession>
<dbReference type="PANTHER" id="PTHR44591">
    <property type="entry name" value="STRESS RESPONSE REGULATOR PROTEIN 1"/>
    <property type="match status" value="1"/>
</dbReference>
<gene>
    <name evidence="4" type="ORF">SAMN04487993_1001365</name>
</gene>
<proteinExistence type="predicted"/>
<feature type="modified residue" description="4-aspartylphosphate" evidence="2">
    <location>
        <position position="81"/>
    </location>
</feature>
<dbReference type="InterPro" id="IPR050595">
    <property type="entry name" value="Bact_response_regulator"/>
</dbReference>
<evidence type="ECO:0000256" key="1">
    <source>
        <dbReference type="ARBA" id="ARBA00022553"/>
    </source>
</evidence>
<keyword evidence="5" id="KW-1185">Reference proteome</keyword>
<evidence type="ECO:0000256" key="2">
    <source>
        <dbReference type="PROSITE-ProRule" id="PRU00169"/>
    </source>
</evidence>